<keyword evidence="3" id="KW-0809">Transit peptide</keyword>
<comment type="subunit">
    <text evidence="6">Interacts with the iron-sulfur protein subunit within the SDH catalytic dimer.</text>
</comment>
<dbReference type="EMBL" id="HBHR01020320">
    <property type="protein sequence ID" value="CAD9871748.1"/>
    <property type="molecule type" value="Transcribed_RNA"/>
</dbReference>
<keyword evidence="4 6" id="KW-0496">Mitochondrion</keyword>
<feature type="coiled-coil region" evidence="7">
    <location>
        <begin position="69"/>
        <end position="96"/>
    </location>
</feature>
<dbReference type="EMBL" id="HBHR01020319">
    <property type="protein sequence ID" value="CAD9871747.1"/>
    <property type="molecule type" value="Transcribed_RNA"/>
</dbReference>
<accession>A0A6U1PVN7</accession>
<dbReference type="AlphaFoldDB" id="A0A6U1PVN7"/>
<dbReference type="CDD" id="cd20270">
    <property type="entry name" value="Complex1_LYR_SDHAF3_LYRM10"/>
    <property type="match status" value="1"/>
</dbReference>
<dbReference type="Pfam" id="PF13233">
    <property type="entry name" value="Complex1_LYR_2"/>
    <property type="match status" value="1"/>
</dbReference>
<comment type="similarity">
    <text evidence="2 6">Belongs to the complex I LYR family. SDHAF3 subfamily.</text>
</comment>
<dbReference type="PANTHER" id="PTHR13137:SF6">
    <property type="entry name" value="SUCCINATE DEHYDROGENASE ASSEMBLY FACTOR 3, MITOCHONDRIAL"/>
    <property type="match status" value="1"/>
</dbReference>
<dbReference type="PANTHER" id="PTHR13137">
    <property type="entry name" value="DC11 ACN9 HOMOLOG"/>
    <property type="match status" value="1"/>
</dbReference>
<evidence type="ECO:0000256" key="1">
    <source>
        <dbReference type="ARBA" id="ARBA00004305"/>
    </source>
</evidence>
<evidence type="ECO:0000313" key="8">
    <source>
        <dbReference type="EMBL" id="CAD9871747.1"/>
    </source>
</evidence>
<dbReference type="GO" id="GO:0005758">
    <property type="term" value="C:mitochondrial intermembrane space"/>
    <property type="evidence" value="ECO:0007669"/>
    <property type="project" value="TreeGrafter"/>
</dbReference>
<keyword evidence="7" id="KW-0175">Coiled coil</keyword>
<dbReference type="GO" id="GO:0005759">
    <property type="term" value="C:mitochondrial matrix"/>
    <property type="evidence" value="ECO:0007669"/>
    <property type="project" value="UniProtKB-SubCell"/>
</dbReference>
<keyword evidence="5 6" id="KW-0143">Chaperone</keyword>
<dbReference type="GO" id="GO:0006105">
    <property type="term" value="P:succinate metabolic process"/>
    <property type="evidence" value="ECO:0007669"/>
    <property type="project" value="TreeGrafter"/>
</dbReference>
<protein>
    <recommendedName>
        <fullName evidence="6">Succinate dehydrogenase assembly factor 3</fullName>
        <shortName evidence="6">SDH assembly factor 3</shortName>
        <shortName evidence="6">SDHAF3</shortName>
    </recommendedName>
</protein>
<proteinExistence type="inferred from homology"/>
<dbReference type="GO" id="GO:0034553">
    <property type="term" value="P:mitochondrial respiratory chain complex II assembly"/>
    <property type="evidence" value="ECO:0007669"/>
    <property type="project" value="UniProtKB-UniRule"/>
</dbReference>
<evidence type="ECO:0000256" key="2">
    <source>
        <dbReference type="ARBA" id="ARBA00006020"/>
    </source>
</evidence>
<gene>
    <name evidence="8" type="ORF">FJAP1339_LOCUS10343</name>
    <name evidence="9" type="ORF">FJAP1339_LOCUS10344</name>
</gene>
<evidence type="ECO:0000256" key="3">
    <source>
        <dbReference type="ARBA" id="ARBA00022946"/>
    </source>
</evidence>
<evidence type="ECO:0000256" key="7">
    <source>
        <dbReference type="SAM" id="Coils"/>
    </source>
</evidence>
<dbReference type="InterPro" id="IPR008381">
    <property type="entry name" value="SDHAF3/Sdh7"/>
</dbReference>
<name>A0A6U1PVN7_9STRA</name>
<evidence type="ECO:0000256" key="4">
    <source>
        <dbReference type="ARBA" id="ARBA00023128"/>
    </source>
</evidence>
<evidence type="ECO:0000256" key="6">
    <source>
        <dbReference type="RuleBase" id="RU368039"/>
    </source>
</evidence>
<evidence type="ECO:0000313" key="9">
    <source>
        <dbReference type="EMBL" id="CAD9871748.1"/>
    </source>
</evidence>
<reference evidence="9" key="1">
    <citation type="submission" date="2021-01" db="EMBL/GenBank/DDBJ databases">
        <authorList>
            <person name="Corre E."/>
            <person name="Pelletier E."/>
            <person name="Niang G."/>
            <person name="Scheremetjew M."/>
            <person name="Finn R."/>
            <person name="Kale V."/>
            <person name="Holt S."/>
            <person name="Cochrane G."/>
            <person name="Meng A."/>
            <person name="Brown T."/>
            <person name="Cohen L."/>
        </authorList>
    </citation>
    <scope>NUCLEOTIDE SEQUENCE</scope>
    <source>
        <strain evidence="9">CCMP1661</strain>
    </source>
</reference>
<comment type="function">
    <text evidence="6">Plays an essential role in the assembly of succinate dehydrogenase (SDH), an enzyme complex (also referred to as respiratory complex II) that is a component of both the tricarboxylic acid (TCA) cycle and the mitochondrial electron transport chain, and which couples the oxidation of succinate to fumarate with the reduction of ubiquinone (coenzyme Q) to ubiquinol. Promotes maturation of the iron-sulfur protein subunit of the SDH catalytic dimer, protecting it from the deleterious effects of oxidants. May act together with SDHAF1.</text>
</comment>
<evidence type="ECO:0000256" key="5">
    <source>
        <dbReference type="ARBA" id="ARBA00023186"/>
    </source>
</evidence>
<sequence length="99" mass="11940">MANLAAIRLYRTILKEHKHRLPLEMRKLGDAYVKAEFRQHKNADSTRTQDFMQEWTAYVEYLRKGQHLRQMQETEVKSLDEEQRKALEQLKNEAHKSKK</sequence>
<organism evidence="9">
    <name type="scientific">Fibrocapsa japonica</name>
    <dbReference type="NCBI Taxonomy" id="94617"/>
    <lineage>
        <taxon>Eukaryota</taxon>
        <taxon>Sar</taxon>
        <taxon>Stramenopiles</taxon>
        <taxon>Ochrophyta</taxon>
        <taxon>Raphidophyceae</taxon>
        <taxon>Chattonellales</taxon>
        <taxon>Chattonellaceae</taxon>
        <taxon>Fibrocapsa</taxon>
    </lineage>
</organism>
<comment type="subcellular location">
    <subcellularLocation>
        <location evidence="1 6">Mitochondrion matrix</location>
    </subcellularLocation>
</comment>